<evidence type="ECO:0000313" key="3">
    <source>
        <dbReference type="Proteomes" id="UP000241118"/>
    </source>
</evidence>
<reference evidence="2 3" key="1">
    <citation type="submission" date="2018-03" db="EMBL/GenBank/DDBJ databases">
        <title>Genomic Encyclopedia of Type Strains, Phase III (KMG-III): the genomes of soil and plant-associated and newly described type strains.</title>
        <authorList>
            <person name="Whitman W."/>
        </authorList>
    </citation>
    <scope>NUCLEOTIDE SEQUENCE [LARGE SCALE GENOMIC DNA]</scope>
    <source>
        <strain evidence="2 3">CGMCC 4.7097</strain>
    </source>
</reference>
<keyword evidence="3" id="KW-1185">Reference proteome</keyword>
<dbReference type="AlphaFoldDB" id="A0A2P8I2Y8"/>
<dbReference type="RefSeq" id="WP_106618632.1">
    <property type="nucleotide sequence ID" value="NZ_PYAX01000011.1"/>
</dbReference>
<evidence type="ECO:0000313" key="2">
    <source>
        <dbReference type="EMBL" id="PSL52822.1"/>
    </source>
</evidence>
<dbReference type="Proteomes" id="UP000241118">
    <property type="component" value="Unassembled WGS sequence"/>
</dbReference>
<dbReference type="Pfam" id="PF25547">
    <property type="entry name" value="WXG100_2"/>
    <property type="match status" value="1"/>
</dbReference>
<dbReference type="InterPro" id="IPR057746">
    <property type="entry name" value="CpnT-like_N"/>
</dbReference>
<dbReference type="EMBL" id="PYAX01000011">
    <property type="protein sequence ID" value="PSL52822.1"/>
    <property type="molecule type" value="Genomic_DNA"/>
</dbReference>
<organism evidence="2 3">
    <name type="scientific">Saccharothrix carnea</name>
    <dbReference type="NCBI Taxonomy" id="1280637"/>
    <lineage>
        <taxon>Bacteria</taxon>
        <taxon>Bacillati</taxon>
        <taxon>Actinomycetota</taxon>
        <taxon>Actinomycetes</taxon>
        <taxon>Pseudonocardiales</taxon>
        <taxon>Pseudonocardiaceae</taxon>
        <taxon>Saccharothrix</taxon>
    </lineage>
</organism>
<comment type="caution">
    <text evidence="2">The sequence shown here is derived from an EMBL/GenBank/DDBJ whole genome shotgun (WGS) entry which is preliminary data.</text>
</comment>
<dbReference type="OrthoDB" id="3671472at2"/>
<evidence type="ECO:0000259" key="1">
    <source>
        <dbReference type="Pfam" id="PF25547"/>
    </source>
</evidence>
<proteinExistence type="predicted"/>
<feature type="domain" description="Outer membrane channel protein CpnT-like N-terminal" evidence="1">
    <location>
        <begin position="15"/>
        <end position="135"/>
    </location>
</feature>
<name>A0A2P8I2Y8_SACCR</name>
<gene>
    <name evidence="2" type="ORF">B0I31_111109</name>
</gene>
<accession>A0A2P8I2Y8</accession>
<protein>
    <recommendedName>
        <fullName evidence="1">Outer membrane channel protein CpnT-like N-terminal domain-containing protein</fullName>
    </recommendedName>
</protein>
<sequence>MADACAWPPVNALVEWPDTDEDVVRLLAAEWGEAAGHTEPLSRLDLGPIGAAWADPPGQAFHGRMTALGTAAGEVGTRMRALQTLAAAFATDVTSAKQTIVDVINANIPLYAKAAQLDPAVAASTQDRFVTEIAAWLNAYLASLAGHGPLPPPFVPPEGPAEEEENWGKTIGDAAGVVSAVAGTGSDAAPYLRFATDQFTGNATNAGTAAKFVQGGASMFAQTPEFYGAASTAS</sequence>